<dbReference type="InterPro" id="IPR036259">
    <property type="entry name" value="MFS_trans_sf"/>
</dbReference>
<dbReference type="InterPro" id="IPR020846">
    <property type="entry name" value="MFS_dom"/>
</dbReference>
<evidence type="ECO:0000259" key="8">
    <source>
        <dbReference type="PROSITE" id="PS50850"/>
    </source>
</evidence>
<accession>A0ABV2QV24</accession>
<dbReference type="Gene3D" id="1.20.1250.20">
    <property type="entry name" value="MFS general substrate transporter like domains"/>
    <property type="match status" value="1"/>
</dbReference>
<evidence type="ECO:0000313" key="9">
    <source>
        <dbReference type="EMBL" id="MET4632641.1"/>
    </source>
</evidence>
<sequence length="469" mass="47122">MKNRTNHRWATQAALAGAMLLASLGASITSVALPTLSRAFSAPLSSIQWVVLAYLIAATVAIVLAGRLGDMFGHRQVLLSGLMLFAIASVACATAPTLGVLIAARAAQGVGGAILMALPMSIARDAVKEEQLGAAMGLLGTMSAVGTALGPSLGGLLVAALGWRAVFLPLAGIAVLVLGLVLLAISPPAARVGKVGASLDWPGAALLAFSLTAYSLATAGGRAGVAGTASLYLLIAVIGLALFVRIETRTSAPLVSVAMLRKREISASLAMNGIASTAMMSTLVVGPFFLGFGLHLNAAAVGLVMAVGPVTSALAGIPAGRLTDRFGAPRMLVAGLAQMTIGLVSLALLPLAFEIAGYAIALVLLTPGYQLFLAANNTGVMLFAPDQQRGMLSGLLGLSRNLGFMTGASVMATLFAGLVGIEPIANAPADGIGHAFAATFVVAAGMTSVALLLAVWIWAQPAAAKQAAT</sequence>
<evidence type="ECO:0000313" key="10">
    <source>
        <dbReference type="Proteomes" id="UP001549321"/>
    </source>
</evidence>
<feature type="transmembrane region" description="Helical" evidence="7">
    <location>
        <begin position="135"/>
        <end position="160"/>
    </location>
</feature>
<evidence type="ECO:0000256" key="7">
    <source>
        <dbReference type="SAM" id="Phobius"/>
    </source>
</evidence>
<dbReference type="CDD" id="cd17321">
    <property type="entry name" value="MFS_MMR_MDR_like"/>
    <property type="match status" value="1"/>
</dbReference>
<dbReference type="SUPFAM" id="SSF103473">
    <property type="entry name" value="MFS general substrate transporter"/>
    <property type="match status" value="1"/>
</dbReference>
<feature type="transmembrane region" description="Helical" evidence="7">
    <location>
        <begin position="77"/>
        <end position="96"/>
    </location>
</feature>
<reference evidence="9 10" key="1">
    <citation type="submission" date="2024-06" db="EMBL/GenBank/DDBJ databases">
        <title>Sorghum-associated microbial communities from plants grown in Nebraska, USA.</title>
        <authorList>
            <person name="Schachtman D."/>
        </authorList>
    </citation>
    <scope>NUCLEOTIDE SEQUENCE [LARGE SCALE GENOMIC DNA]</scope>
    <source>
        <strain evidence="9 10">3207</strain>
    </source>
</reference>
<dbReference type="RefSeq" id="WP_354548589.1">
    <property type="nucleotide sequence ID" value="NZ_JBEPSM010000001.1"/>
</dbReference>
<keyword evidence="6 7" id="KW-0472">Membrane</keyword>
<evidence type="ECO:0000256" key="1">
    <source>
        <dbReference type="ARBA" id="ARBA00004651"/>
    </source>
</evidence>
<feature type="transmembrane region" description="Helical" evidence="7">
    <location>
        <begin position="402"/>
        <end position="421"/>
    </location>
</feature>
<evidence type="ECO:0000256" key="6">
    <source>
        <dbReference type="ARBA" id="ARBA00023136"/>
    </source>
</evidence>
<protein>
    <submittedName>
        <fullName evidence="9">MFS family permease</fullName>
    </submittedName>
</protein>
<feature type="domain" description="Major facilitator superfamily (MFS) profile" evidence="8">
    <location>
        <begin position="11"/>
        <end position="462"/>
    </location>
</feature>
<keyword evidence="5 7" id="KW-1133">Transmembrane helix</keyword>
<feature type="transmembrane region" description="Helical" evidence="7">
    <location>
        <begin position="296"/>
        <end position="319"/>
    </location>
</feature>
<comment type="caution">
    <text evidence="9">The sequence shown here is derived from an EMBL/GenBank/DDBJ whole genome shotgun (WGS) entry which is preliminary data.</text>
</comment>
<dbReference type="PRINTS" id="PR01035">
    <property type="entry name" value="TCRTETA"/>
</dbReference>
<feature type="transmembrane region" description="Helical" evidence="7">
    <location>
        <begin position="49"/>
        <end position="65"/>
    </location>
</feature>
<comment type="subcellular location">
    <subcellularLocation>
        <location evidence="1">Cell membrane</location>
        <topology evidence="1">Multi-pass membrane protein</topology>
    </subcellularLocation>
</comment>
<dbReference type="Pfam" id="PF07690">
    <property type="entry name" value="MFS_1"/>
    <property type="match status" value="1"/>
</dbReference>
<proteinExistence type="predicted"/>
<dbReference type="PROSITE" id="PS50850">
    <property type="entry name" value="MFS"/>
    <property type="match status" value="1"/>
</dbReference>
<feature type="transmembrane region" description="Helical" evidence="7">
    <location>
        <begin position="433"/>
        <end position="459"/>
    </location>
</feature>
<evidence type="ECO:0000256" key="2">
    <source>
        <dbReference type="ARBA" id="ARBA00022448"/>
    </source>
</evidence>
<evidence type="ECO:0000256" key="5">
    <source>
        <dbReference type="ARBA" id="ARBA00022989"/>
    </source>
</evidence>
<dbReference type="Gene3D" id="1.20.1720.10">
    <property type="entry name" value="Multidrug resistance protein D"/>
    <property type="match status" value="1"/>
</dbReference>
<feature type="transmembrane region" description="Helical" evidence="7">
    <location>
        <begin position="166"/>
        <end position="185"/>
    </location>
</feature>
<dbReference type="PANTHER" id="PTHR42718">
    <property type="entry name" value="MAJOR FACILITATOR SUPERFAMILY MULTIDRUG TRANSPORTER MFSC"/>
    <property type="match status" value="1"/>
</dbReference>
<dbReference type="EMBL" id="JBEPSM010000001">
    <property type="protein sequence ID" value="MET4632641.1"/>
    <property type="molecule type" value="Genomic_DNA"/>
</dbReference>
<feature type="transmembrane region" description="Helical" evidence="7">
    <location>
        <begin position="265"/>
        <end position="290"/>
    </location>
</feature>
<dbReference type="InterPro" id="IPR001958">
    <property type="entry name" value="Tet-R_TetA/multi-R_MdtG-like"/>
</dbReference>
<evidence type="ECO:0000256" key="4">
    <source>
        <dbReference type="ARBA" id="ARBA00022692"/>
    </source>
</evidence>
<dbReference type="Proteomes" id="UP001549321">
    <property type="component" value="Unassembled WGS sequence"/>
</dbReference>
<name>A0ABV2QV24_9HYPH</name>
<dbReference type="InterPro" id="IPR011701">
    <property type="entry name" value="MFS"/>
</dbReference>
<gene>
    <name evidence="9" type="ORF">ABIE08_000554</name>
</gene>
<organism evidence="9 10">
    <name type="scientific">Kaistia defluvii</name>
    <dbReference type="NCBI Taxonomy" id="410841"/>
    <lineage>
        <taxon>Bacteria</taxon>
        <taxon>Pseudomonadati</taxon>
        <taxon>Pseudomonadota</taxon>
        <taxon>Alphaproteobacteria</taxon>
        <taxon>Hyphomicrobiales</taxon>
        <taxon>Kaistiaceae</taxon>
        <taxon>Kaistia</taxon>
    </lineage>
</organism>
<feature type="transmembrane region" description="Helical" evidence="7">
    <location>
        <begin position="331"/>
        <end position="353"/>
    </location>
</feature>
<evidence type="ECO:0000256" key="3">
    <source>
        <dbReference type="ARBA" id="ARBA00022475"/>
    </source>
</evidence>
<keyword evidence="10" id="KW-1185">Reference proteome</keyword>
<feature type="transmembrane region" description="Helical" evidence="7">
    <location>
        <begin position="359"/>
        <end position="382"/>
    </location>
</feature>
<feature type="transmembrane region" description="Helical" evidence="7">
    <location>
        <begin position="223"/>
        <end position="244"/>
    </location>
</feature>
<keyword evidence="4 7" id="KW-0812">Transmembrane</keyword>
<keyword evidence="3" id="KW-1003">Cell membrane</keyword>
<dbReference type="PANTHER" id="PTHR42718:SF46">
    <property type="entry name" value="BLR6921 PROTEIN"/>
    <property type="match status" value="1"/>
</dbReference>
<keyword evidence="2" id="KW-0813">Transport</keyword>